<protein>
    <recommendedName>
        <fullName evidence="3">Addiction module toxin RelE</fullName>
    </recommendedName>
</protein>
<dbReference type="EMBL" id="NGJK01000046">
    <property type="protein sequence ID" value="RAP03083.1"/>
    <property type="molecule type" value="Genomic_DNA"/>
</dbReference>
<evidence type="ECO:0000313" key="1">
    <source>
        <dbReference type="EMBL" id="RAP03083.1"/>
    </source>
</evidence>
<gene>
    <name evidence="1" type="ORF">CA615_04175</name>
</gene>
<comment type="caution">
    <text evidence="1">The sequence shown here is derived from an EMBL/GenBank/DDBJ whole genome shotgun (WGS) entry which is preliminary data.</text>
</comment>
<evidence type="ECO:0008006" key="3">
    <source>
        <dbReference type="Google" id="ProtNLM"/>
    </source>
</evidence>
<proteinExistence type="predicted"/>
<reference evidence="1 2" key="1">
    <citation type="submission" date="2017-05" db="EMBL/GenBank/DDBJ databases">
        <title>Host range expansion of the Methanosphaera genus to humans and monogastric animals involves recent and extensive reduction in genome content.</title>
        <authorList>
            <person name="Hoedt E.C."/>
            <person name="Volmer J.G."/>
            <person name="Parks D.H."/>
            <person name="Rosewarne C.P."/>
            <person name="Denman S.E."/>
            <person name="Mcsweeney C.S."/>
            <person name="O Cuiv P."/>
            <person name="Hugenholtz P."/>
            <person name="Tyson G.W."/>
            <person name="Morrison M."/>
        </authorList>
    </citation>
    <scope>NUCLEOTIDE SEQUENCE [LARGE SCALE GENOMIC DNA]</scope>
    <source>
        <strain evidence="1 2">PA5</strain>
    </source>
</reference>
<organism evidence="1 2">
    <name type="scientific">Methanosphaera stadtmanae</name>
    <dbReference type="NCBI Taxonomy" id="2317"/>
    <lineage>
        <taxon>Archaea</taxon>
        <taxon>Methanobacteriati</taxon>
        <taxon>Methanobacteriota</taxon>
        <taxon>Methanomada group</taxon>
        <taxon>Methanobacteria</taxon>
        <taxon>Methanobacteriales</taxon>
        <taxon>Methanobacteriaceae</taxon>
        <taxon>Methanosphaera</taxon>
    </lineage>
</organism>
<accession>A0A328Q0R4</accession>
<dbReference type="Proteomes" id="UP000248557">
    <property type="component" value="Unassembled WGS sequence"/>
</dbReference>
<evidence type="ECO:0000313" key="2">
    <source>
        <dbReference type="Proteomes" id="UP000248557"/>
    </source>
</evidence>
<sequence>MIKKDEFTFQNFKGFDKDLRNIRKKCPSLDEDLKGFKAALTVDIKHNAYRVPTNTEKYSKVNKIHSKHYNAYVCKRFRCMESNKGAGQTPFRLTFIYNAEESIIYFIQFYFKGNAEKEDFSKLKTAINILEKKYYY</sequence>
<dbReference type="RefSeq" id="WP_112149543.1">
    <property type="nucleotide sequence ID" value="NZ_NGJK01000046.1"/>
</dbReference>
<name>A0A328Q0R4_9EURY</name>
<dbReference type="AlphaFoldDB" id="A0A328Q0R4"/>